<dbReference type="Proteomes" id="UP001333102">
    <property type="component" value="Chromosome"/>
</dbReference>
<evidence type="ECO:0000259" key="1">
    <source>
        <dbReference type="Pfam" id="PF00535"/>
    </source>
</evidence>
<keyword evidence="3" id="KW-1185">Reference proteome</keyword>
<gene>
    <name evidence="2" type="ORF">VLY81_11295</name>
</gene>
<feature type="domain" description="Glycosyltransferase 2-like" evidence="1">
    <location>
        <begin position="21"/>
        <end position="182"/>
    </location>
</feature>
<dbReference type="RefSeq" id="WP_324668279.1">
    <property type="nucleotide sequence ID" value="NZ_CP141614.1"/>
</dbReference>
<dbReference type="Pfam" id="PF00535">
    <property type="entry name" value="Glycos_transf_2"/>
    <property type="match status" value="1"/>
</dbReference>
<sequence length="264" mass="29721">MTYDGSRRVGGTREAVADRLVAIPVFNEERSAERVLRRVLETAARADVLVVDDGSTDGTPGILARLEAVRVLRHPVNLGYGRALTDAFAWAIRHGYRQVVTIDCDEQHQPEWIPTFFERLDEGWDIVSGSRYLAPLQGEGSPPLDRLAINRELTARLNELTGFGITDAFCGFKGYQVEALKRLHLTEPGYGMPLEVWIEAWRHGLSVVEIPVPLIYKVNFERRFGGGLDEPAMRRRYYEEVLRRALRGEACRRERALGAAACEG</sequence>
<dbReference type="EMBL" id="CP141614">
    <property type="protein sequence ID" value="WRP14002.1"/>
    <property type="molecule type" value="Genomic_DNA"/>
</dbReference>
<dbReference type="InterPro" id="IPR029044">
    <property type="entry name" value="Nucleotide-diphossugar_trans"/>
</dbReference>
<dbReference type="CDD" id="cd04179">
    <property type="entry name" value="DPM_DPG-synthase_like"/>
    <property type="match status" value="1"/>
</dbReference>
<proteinExistence type="predicted"/>
<organism evidence="2 3">
    <name type="scientific">Geochorda subterranea</name>
    <dbReference type="NCBI Taxonomy" id="3109564"/>
    <lineage>
        <taxon>Bacteria</taxon>
        <taxon>Bacillati</taxon>
        <taxon>Bacillota</taxon>
        <taxon>Limnochordia</taxon>
        <taxon>Limnochordales</taxon>
        <taxon>Geochordaceae</taxon>
        <taxon>Geochorda</taxon>
    </lineage>
</organism>
<protein>
    <submittedName>
        <fullName evidence="2">Glycosyltransferase family 2 protein</fullName>
    </submittedName>
</protein>
<name>A0ABZ1BPI3_9FIRM</name>
<accession>A0ABZ1BPI3</accession>
<evidence type="ECO:0000313" key="2">
    <source>
        <dbReference type="EMBL" id="WRP14002.1"/>
    </source>
</evidence>
<dbReference type="InterPro" id="IPR001173">
    <property type="entry name" value="Glyco_trans_2-like"/>
</dbReference>
<dbReference type="Gene3D" id="3.90.550.10">
    <property type="entry name" value="Spore Coat Polysaccharide Biosynthesis Protein SpsA, Chain A"/>
    <property type="match status" value="1"/>
</dbReference>
<dbReference type="PANTHER" id="PTHR48090">
    <property type="entry name" value="UNDECAPRENYL-PHOSPHATE 4-DEOXY-4-FORMAMIDO-L-ARABINOSE TRANSFERASE-RELATED"/>
    <property type="match status" value="1"/>
</dbReference>
<dbReference type="SUPFAM" id="SSF53448">
    <property type="entry name" value="Nucleotide-diphospho-sugar transferases"/>
    <property type="match status" value="1"/>
</dbReference>
<reference evidence="3" key="1">
    <citation type="submission" date="2023-12" db="EMBL/GenBank/DDBJ databases">
        <title>Novel isolates from deep terrestrial aquifers shed light on the physiology and ecology of the class Limnochordia.</title>
        <authorList>
            <person name="Karnachuk O.V."/>
            <person name="Lukina A.P."/>
            <person name="Avakyan M.R."/>
            <person name="Kadnikov V."/>
            <person name="Begmatov S."/>
            <person name="Beletsky A.V."/>
            <person name="Mardanov A.V."/>
            <person name="Ravin N.V."/>
        </authorList>
    </citation>
    <scope>NUCLEOTIDE SEQUENCE [LARGE SCALE GENOMIC DNA]</scope>
    <source>
        <strain evidence="3">LN</strain>
    </source>
</reference>
<evidence type="ECO:0000313" key="3">
    <source>
        <dbReference type="Proteomes" id="UP001333102"/>
    </source>
</evidence>
<dbReference type="InterPro" id="IPR050256">
    <property type="entry name" value="Glycosyltransferase_2"/>
</dbReference>